<dbReference type="KEGG" id="mdi:METDI5409"/>
<sequence>MAKRSAEIAKAAYPWVPVLARFTDSGHAPTYPACLSS</sequence>
<protein>
    <submittedName>
        <fullName evidence="1">Uncharacterized protein</fullName>
    </submittedName>
</protein>
<dbReference type="AlphaFoldDB" id="C7CMM5"/>
<dbReference type="Proteomes" id="UP000008070">
    <property type="component" value="Chromosome"/>
</dbReference>
<organism evidence="1 2">
    <name type="scientific">Methylorubrum extorquens (strain DSM 6343 / CIP 106787 / DM4)</name>
    <name type="common">Methylobacterium extorquens</name>
    <dbReference type="NCBI Taxonomy" id="661410"/>
    <lineage>
        <taxon>Bacteria</taxon>
        <taxon>Pseudomonadati</taxon>
        <taxon>Pseudomonadota</taxon>
        <taxon>Alphaproteobacteria</taxon>
        <taxon>Hyphomicrobiales</taxon>
        <taxon>Methylobacteriaceae</taxon>
        <taxon>Methylorubrum</taxon>
    </lineage>
</organism>
<gene>
    <name evidence="1" type="ORF">METD_I5409</name>
</gene>
<evidence type="ECO:0000313" key="2">
    <source>
        <dbReference type="Proteomes" id="UP000008070"/>
    </source>
</evidence>
<dbReference type="EMBL" id="FP103042">
    <property type="protein sequence ID" value="CAX27020.1"/>
    <property type="molecule type" value="Genomic_DNA"/>
</dbReference>
<name>C7CMM5_METED</name>
<accession>C7CMM5</accession>
<reference evidence="2" key="1">
    <citation type="journal article" date="2009" name="PLoS ONE">
        <title>Methylobacterium genome sequences: a reference blueprint to investigate microbial metabolism of C1 compounds from natural and industrial sources.</title>
        <authorList>
            <person name="Vuilleumier S."/>
            <person name="Chistoserdova L."/>
            <person name="Lee M.-C."/>
            <person name="Bringel F."/>
            <person name="Lajus A."/>
            <person name="Zhou Y."/>
            <person name="Gourion B."/>
            <person name="Barbe V."/>
            <person name="Chang J."/>
            <person name="Cruveiller S."/>
            <person name="Dossat C."/>
            <person name="Gillett W."/>
            <person name="Gruffaz C."/>
            <person name="Haugen E."/>
            <person name="Hourcade E."/>
            <person name="Levy R."/>
            <person name="Mangenot S."/>
            <person name="Muller E."/>
            <person name="Nadalig T."/>
            <person name="Pagni M."/>
            <person name="Penny C."/>
            <person name="Peyraud R."/>
            <person name="Robinson D.G."/>
            <person name="Roche D."/>
            <person name="Rouy Z."/>
            <person name="Saenampechek C."/>
            <person name="Salvignol G."/>
            <person name="Vallenet D."/>
            <person name="Wu Z."/>
            <person name="Marx C.J."/>
            <person name="Vorholt J.A."/>
            <person name="Olson M.V."/>
            <person name="Kaul R."/>
            <person name="Weissenbach J."/>
            <person name="Medigue C."/>
            <person name="Lidstrom M.E."/>
        </authorList>
    </citation>
    <scope>NUCLEOTIDE SEQUENCE [LARGE SCALE GENOMIC DNA]</scope>
    <source>
        <strain evidence="2">DSM 6343 / CIP 106787 / DM4</strain>
    </source>
</reference>
<evidence type="ECO:0000313" key="1">
    <source>
        <dbReference type="EMBL" id="CAX27020.1"/>
    </source>
</evidence>
<proteinExistence type="predicted"/>
<dbReference type="HOGENOM" id="CLU_3345773_0_0_5"/>